<dbReference type="Pfam" id="PF16905">
    <property type="entry name" value="GPHH"/>
    <property type="match status" value="1"/>
</dbReference>
<comment type="caution">
    <text evidence="18">The sequence shown here is derived from an EMBL/GenBank/DDBJ whole genome shotgun (WGS) entry which is preliminary data.</text>
</comment>
<dbReference type="PANTHER" id="PTHR45628:SF7">
    <property type="entry name" value="VOLTAGE-DEPENDENT CALCIUM CHANNEL TYPE A SUBUNIT ALPHA-1"/>
    <property type="match status" value="1"/>
</dbReference>
<evidence type="ECO:0000256" key="13">
    <source>
        <dbReference type="ARBA" id="ARBA00023180"/>
    </source>
</evidence>
<keyword evidence="9" id="KW-0851">Voltage-gated channel</keyword>
<feature type="transmembrane region" description="Helical" evidence="16">
    <location>
        <begin position="1044"/>
        <end position="1066"/>
    </location>
</feature>
<protein>
    <recommendedName>
        <fullName evidence="17">EF-hand domain-containing protein</fullName>
    </recommendedName>
</protein>
<keyword evidence="3" id="KW-0597">Phosphoprotein</keyword>
<feature type="transmembrane region" description="Helical" evidence="16">
    <location>
        <begin position="1132"/>
        <end position="1150"/>
    </location>
</feature>
<dbReference type="Proteomes" id="UP000028582">
    <property type="component" value="Unassembled WGS sequence"/>
</dbReference>
<dbReference type="InterPro" id="IPR027359">
    <property type="entry name" value="Volt_channel_dom_sf"/>
</dbReference>
<evidence type="ECO:0000313" key="18">
    <source>
        <dbReference type="EMBL" id="ETO61255.1"/>
    </source>
</evidence>
<evidence type="ECO:0000256" key="11">
    <source>
        <dbReference type="ARBA" id="ARBA00023065"/>
    </source>
</evidence>
<keyword evidence="13" id="KW-0325">Glycoprotein</keyword>
<feature type="transmembrane region" description="Helical" evidence="16">
    <location>
        <begin position="1539"/>
        <end position="1561"/>
    </location>
</feature>
<dbReference type="FunFam" id="1.20.120.350:FF:000100">
    <property type="entry name" value="Voltage-gated Ion Channel (VIC) Superfamily"/>
    <property type="match status" value="1"/>
</dbReference>
<keyword evidence="5" id="KW-0107">Calcium channel</keyword>
<dbReference type="GO" id="GO:0005509">
    <property type="term" value="F:calcium ion binding"/>
    <property type="evidence" value="ECO:0007669"/>
    <property type="project" value="InterPro"/>
</dbReference>
<evidence type="ECO:0000313" key="19">
    <source>
        <dbReference type="Proteomes" id="UP000028582"/>
    </source>
</evidence>
<evidence type="ECO:0000256" key="14">
    <source>
        <dbReference type="ARBA" id="ARBA00023303"/>
    </source>
</evidence>
<feature type="transmembrane region" description="Helical" evidence="16">
    <location>
        <begin position="1324"/>
        <end position="1342"/>
    </location>
</feature>
<evidence type="ECO:0000256" key="16">
    <source>
        <dbReference type="SAM" id="Phobius"/>
    </source>
</evidence>
<feature type="region of interest" description="Disordered" evidence="15">
    <location>
        <begin position="938"/>
        <end position="957"/>
    </location>
</feature>
<dbReference type="Gene3D" id="1.20.120.350">
    <property type="entry name" value="Voltage-gated potassium channels. Chain C"/>
    <property type="match status" value="4"/>
</dbReference>
<evidence type="ECO:0000256" key="2">
    <source>
        <dbReference type="ARBA" id="ARBA00022448"/>
    </source>
</evidence>
<dbReference type="GO" id="GO:0005891">
    <property type="term" value="C:voltage-gated calcium channel complex"/>
    <property type="evidence" value="ECO:0007669"/>
    <property type="project" value="TreeGrafter"/>
</dbReference>
<keyword evidence="8" id="KW-0106">Calcium</keyword>
<dbReference type="InterPro" id="IPR002048">
    <property type="entry name" value="EF_hand_dom"/>
</dbReference>
<feature type="transmembrane region" description="Helical" evidence="16">
    <location>
        <begin position="1238"/>
        <end position="1262"/>
    </location>
</feature>
<proteinExistence type="predicted"/>
<dbReference type="InterPro" id="IPR050599">
    <property type="entry name" value="VDCC_alpha-1_subunit"/>
</dbReference>
<keyword evidence="11" id="KW-0406">Ion transport</keyword>
<accession>A0A080Z3P4</accession>
<dbReference type="GO" id="GO:0008331">
    <property type="term" value="F:high voltage-gated calcium channel activity"/>
    <property type="evidence" value="ECO:0007669"/>
    <property type="project" value="TreeGrafter"/>
</dbReference>
<feature type="transmembrane region" description="Helical" evidence="16">
    <location>
        <begin position="789"/>
        <end position="812"/>
    </location>
</feature>
<evidence type="ECO:0000256" key="8">
    <source>
        <dbReference type="ARBA" id="ARBA00022837"/>
    </source>
</evidence>
<dbReference type="Gene3D" id="1.10.287.70">
    <property type="match status" value="4"/>
</dbReference>
<evidence type="ECO:0000259" key="17">
    <source>
        <dbReference type="PROSITE" id="PS50222"/>
    </source>
</evidence>
<feature type="transmembrane region" description="Helical" evidence="16">
    <location>
        <begin position="656"/>
        <end position="676"/>
    </location>
</feature>
<feature type="transmembrane region" description="Helical" evidence="16">
    <location>
        <begin position="1362"/>
        <end position="1380"/>
    </location>
</feature>
<feature type="transmembrane region" description="Helical" evidence="16">
    <location>
        <begin position="453"/>
        <end position="472"/>
    </location>
</feature>
<dbReference type="InterPro" id="IPR031649">
    <property type="entry name" value="GPHH_dom"/>
</dbReference>
<evidence type="ECO:0000256" key="15">
    <source>
        <dbReference type="SAM" id="MobiDB-lite"/>
    </source>
</evidence>
<evidence type="ECO:0000256" key="3">
    <source>
        <dbReference type="ARBA" id="ARBA00022553"/>
    </source>
</evidence>
<reference evidence="18 19" key="1">
    <citation type="submission" date="2013-11" db="EMBL/GenBank/DDBJ databases">
        <title>The Genome Sequence of Phytophthora parasitica P1976.</title>
        <authorList>
            <consortium name="The Broad Institute Genomics Platform"/>
            <person name="Russ C."/>
            <person name="Tyler B."/>
            <person name="Panabieres F."/>
            <person name="Shan W."/>
            <person name="Tripathy S."/>
            <person name="Grunwald N."/>
            <person name="Machado M."/>
            <person name="Johnson C.S."/>
            <person name="Walker B."/>
            <person name="Young S."/>
            <person name="Zeng Q."/>
            <person name="Gargeya S."/>
            <person name="Fitzgerald M."/>
            <person name="Haas B."/>
            <person name="Abouelleil A."/>
            <person name="Allen A.W."/>
            <person name="Alvarado L."/>
            <person name="Arachchi H.M."/>
            <person name="Berlin A.M."/>
            <person name="Chapman S.B."/>
            <person name="Gainer-Dewar J."/>
            <person name="Goldberg J."/>
            <person name="Griggs A."/>
            <person name="Gujja S."/>
            <person name="Hansen M."/>
            <person name="Howarth C."/>
            <person name="Imamovic A."/>
            <person name="Ireland A."/>
            <person name="Larimer J."/>
            <person name="McCowan C."/>
            <person name="Murphy C."/>
            <person name="Pearson M."/>
            <person name="Poon T.W."/>
            <person name="Priest M."/>
            <person name="Roberts A."/>
            <person name="Saif S."/>
            <person name="Shea T."/>
            <person name="Sisk P."/>
            <person name="Sykes S."/>
            <person name="Wortman J."/>
            <person name="Nusbaum C."/>
            <person name="Birren B."/>
        </authorList>
    </citation>
    <scope>NUCLEOTIDE SEQUENCE [LARGE SCALE GENOMIC DNA]</scope>
    <source>
        <strain evidence="18 19">P1976</strain>
    </source>
</reference>
<evidence type="ECO:0000256" key="9">
    <source>
        <dbReference type="ARBA" id="ARBA00022882"/>
    </source>
</evidence>
<dbReference type="PROSITE" id="PS50222">
    <property type="entry name" value="EF_HAND_2"/>
    <property type="match status" value="1"/>
</dbReference>
<keyword evidence="14" id="KW-0407">Ion channel</keyword>
<feature type="transmembrane region" description="Helical" evidence="16">
    <location>
        <begin position="285"/>
        <end position="305"/>
    </location>
</feature>
<evidence type="ECO:0000256" key="4">
    <source>
        <dbReference type="ARBA" id="ARBA00022568"/>
    </source>
</evidence>
<feature type="domain" description="EF-hand" evidence="17">
    <location>
        <begin position="1587"/>
        <end position="1622"/>
    </location>
</feature>
<evidence type="ECO:0000256" key="5">
    <source>
        <dbReference type="ARBA" id="ARBA00022673"/>
    </source>
</evidence>
<organism evidence="18 19">
    <name type="scientific">Phytophthora nicotianae P1976</name>
    <dbReference type="NCBI Taxonomy" id="1317066"/>
    <lineage>
        <taxon>Eukaryota</taxon>
        <taxon>Sar</taxon>
        <taxon>Stramenopiles</taxon>
        <taxon>Oomycota</taxon>
        <taxon>Peronosporomycetes</taxon>
        <taxon>Peronosporales</taxon>
        <taxon>Peronosporaceae</taxon>
        <taxon>Phytophthora</taxon>
    </lineage>
</organism>
<sequence length="1872" mass="211537">MSDAAIAVPSDDERQLDAFRDSLRDGKVSAKLHGAHGEPANGGLKLLEDKVTLVWQPKALPLQSYLPPSVLHKMVQHDVSVVITEAKSVRTGRQTTNFVRTTKYLTTDELPASDDRSLSLCFAPSSTPDTTSDSPTEPPIRTTIPLETFDLEFEDEHIRDIARAFFRQQAGLEKSEDTESYSDIELPSGLPTRCYQVVVHPSFQLAVLIAVVGSMTSVGWRSFRYVAKLDDEEDVEEVARFGMTVLEYLLLVFLTMEQICKAIGLEGITPLLRSKWDAFDLCAVMISWLAVLPFSSLAGFNLLSLRVFRGVRIFKRWKSFQETMETFLVSLPMAGNAVLCYCYYLFLFAILGMYLFNNSLSHRCAIQADSDSFIAPMGVGETKTYVAETPVHFCRMDDTSSGCKSNMECVAMSPPDRGYTGFHSFQASFLTVFLITLRSGFGPSLDGAQQASSYFSIIYFIALVVFVSYMILSLFVGIVRGSYISVSIVRAAKLAQQEKRMEKYLKKRRVQFPIGTEKFPDVMQVVDAKWQIYRARFKDWLLQSPLFTRSDGTFLSWCRLRQERIFFILESGSPTMDKISSIAESSAFEHFMNLVVFSNSVLFALEYHGMNDTYAARLYMIENFLMIVYATEFIIIGAAAGGLVGYLQNPWNRLDFVLLVIACVEFLLLSCSVLLYSDSYARGIFVLRLFRLVRPFRVVRQNNKLLLVLDAILASVPAFLSSIAFHLLLNSVFAVVGMNLFGGNFPLTMQSHFNTFSDSMLTLFKFSNGGSIWPIFHASLQASSFGVALLYYMAYVVLCRYIALNFMLVVLLRNFAMKGDERRKTLSGLFQDRMFAMQRIHLFDMYTFVQEFGNLYQSDVMNVSLPGSAKKRAQRALSASEALKARLFNVLPTSDFLKIKGYYGTTKTHHERKYIQLEAPPNGKSKNHAAVAPIEESSHSASIVPTPGPENPTDSPAPDEWTGWTSSGGITGYVRQFFDGHWLMADVSLFLFPPQSWVRLKARRLEKETEKYIFAAIVIRTIMLTVQSPLYSNLIQELTTLSDVVYACVLFFEFTLKVISRGFIFTPKSYLSNTWNQINMVVLMACSLLLLLPHSTMISLFRLGRAFGPIRVFYRVRTFRVITEALKQSATPIFYCVVLSIFLFYSFATLGMQIFGGRFAYCSDPSIDTAEKCVGVFWNSATGILTPRVWGNLSGLHFDNITGAMSSILFLVSMKGWLPVVNIAMDFVDDTDVNNDHQASAIASTYFAGFFVAFLFFTRFYLLKVFAGILMNNFRCYNGTLLLTNLQLIWLRKKTSIVAMRPKYPLPTSKFMQLAQFYMQKRSFRGFISTVVILHTSLLAWYRSPVHRGTTEDADVDTGVWWFHYIFSLIYAFDAVLRVAAVGWRDFLMKGFTWRTFNSCTAFIMLVGPLISNSPVLLILGMTRAFDFKHLSLVLERSRALRTLFRTLLASVQLTLKVTLLLGYVLFVFAIVGVQVFSLTRWAPGLNANLNLTTFPSAYAAFVKFAAGEDWYATYLASSVAPPQCVLWGRSSSDCGSSVISALFYNIFYILVVLILQNLYASTMVDTYVLMSARADDNEHLLGFQAEHLQRFQTIWSEFDTDALGLLHRKHLMSLLTKLEPPLGLGTFKATLNSLATEDMKPDEWTALSYAVHRRRRETFHDIEARIAELTYRVRLGLGNCDGLNGNVNTSTNPDLRCPPNMFRFTDLLLVLTMRVLPLESLTVQEKVDELAMRGYAFRHRKAIIIQSSFRMFRVRRRMKSKIRMAKRASEADKLKRIQPKIKEKFTENPTENTTNEVPKQDRVEAVAIEQTSPQAKTSLSLRISLPILSLPTLSLRGTTPERIRAPATVAPILSEHLELQPEASDGRKCSI</sequence>
<keyword evidence="12 16" id="KW-0472">Membrane</keyword>
<feature type="transmembrane region" description="Helical" evidence="16">
    <location>
        <begin position="624"/>
        <end position="644"/>
    </location>
</feature>
<feature type="transmembrane region" description="Helical" evidence="16">
    <location>
        <begin position="1456"/>
        <end position="1477"/>
    </location>
</feature>
<comment type="subcellular location">
    <subcellularLocation>
        <location evidence="1">Membrane</location>
        <topology evidence="1">Multi-pass membrane protein</topology>
    </subcellularLocation>
</comment>
<evidence type="ECO:0000256" key="12">
    <source>
        <dbReference type="ARBA" id="ARBA00023136"/>
    </source>
</evidence>
<evidence type="ECO:0000256" key="6">
    <source>
        <dbReference type="ARBA" id="ARBA00022692"/>
    </source>
</evidence>
<feature type="transmembrane region" description="Helical" evidence="16">
    <location>
        <begin position="326"/>
        <end position="351"/>
    </location>
</feature>
<feature type="transmembrane region" description="Helical" evidence="16">
    <location>
        <begin position="705"/>
        <end position="729"/>
    </location>
</feature>
<name>A0A080Z3P4_PHYNI</name>
<evidence type="ECO:0000256" key="7">
    <source>
        <dbReference type="ARBA" id="ARBA00022737"/>
    </source>
</evidence>
<dbReference type="Gene3D" id="1.10.238.10">
    <property type="entry name" value="EF-hand"/>
    <property type="match status" value="1"/>
</dbReference>
<gene>
    <name evidence="18" type="ORF">F444_20699</name>
</gene>
<dbReference type="Pfam" id="PF00520">
    <property type="entry name" value="Ion_trans"/>
    <property type="match status" value="4"/>
</dbReference>
<dbReference type="PROSITE" id="PS50096">
    <property type="entry name" value="IQ"/>
    <property type="match status" value="1"/>
</dbReference>
<keyword evidence="7" id="KW-0677">Repeat</keyword>
<feature type="transmembrane region" description="Helical" evidence="16">
    <location>
        <begin position="1078"/>
        <end position="1101"/>
    </location>
</feature>
<dbReference type="EMBL" id="ANJA01003813">
    <property type="protein sequence ID" value="ETO61255.1"/>
    <property type="molecule type" value="Genomic_DNA"/>
</dbReference>
<evidence type="ECO:0000256" key="10">
    <source>
        <dbReference type="ARBA" id="ARBA00022989"/>
    </source>
</evidence>
<dbReference type="PANTHER" id="PTHR45628">
    <property type="entry name" value="VOLTAGE-DEPENDENT CALCIUM CHANNEL TYPE A SUBUNIT ALPHA-1"/>
    <property type="match status" value="1"/>
</dbReference>
<keyword evidence="6 16" id="KW-0812">Transmembrane</keyword>
<dbReference type="InterPro" id="IPR005821">
    <property type="entry name" value="Ion_trans_dom"/>
</dbReference>
<dbReference type="GO" id="GO:0098703">
    <property type="term" value="P:calcium ion import across plasma membrane"/>
    <property type="evidence" value="ECO:0007669"/>
    <property type="project" value="TreeGrafter"/>
</dbReference>
<keyword evidence="4" id="KW-0109">Calcium transport</keyword>
<dbReference type="FunFam" id="1.10.287.70:FF:000214">
    <property type="entry name" value="Voltage-dependent L-type calcium channel subunit alpha-1S"/>
    <property type="match status" value="1"/>
</dbReference>
<dbReference type="FunFam" id="1.10.287.70:FF:000205">
    <property type="entry name" value="Voltage-dependent L-type calcium channel subunit alpha-1S"/>
    <property type="match status" value="1"/>
</dbReference>
<evidence type="ECO:0000256" key="1">
    <source>
        <dbReference type="ARBA" id="ARBA00004141"/>
    </source>
</evidence>
<dbReference type="OrthoDB" id="416585at2759"/>
<keyword evidence="2" id="KW-0813">Transport</keyword>
<keyword evidence="10 16" id="KW-1133">Transmembrane helix</keyword>
<dbReference type="SUPFAM" id="SSF81324">
    <property type="entry name" value="Voltage-gated potassium channels"/>
    <property type="match status" value="4"/>
</dbReference>